<dbReference type="Pfam" id="PF20152">
    <property type="entry name" value="DUF6534"/>
    <property type="match status" value="1"/>
</dbReference>
<name>A0A8H8CGD7_PSICU</name>
<dbReference type="AlphaFoldDB" id="A0A8H8CGD7"/>
<feature type="domain" description="DUF6534" evidence="1">
    <location>
        <begin position="3"/>
        <end position="42"/>
    </location>
</feature>
<gene>
    <name evidence="2" type="ORF">JR316_010208</name>
</gene>
<evidence type="ECO:0000259" key="1">
    <source>
        <dbReference type="Pfam" id="PF20152"/>
    </source>
</evidence>
<protein>
    <recommendedName>
        <fullName evidence="1">DUF6534 domain-containing protein</fullName>
    </recommendedName>
</protein>
<accession>A0A8H8CGD7</accession>
<comment type="caution">
    <text evidence="2">The sequence shown here is derived from an EMBL/GenBank/DDBJ whole genome shotgun (WGS) entry which is preliminary data.</text>
</comment>
<evidence type="ECO:0000313" key="2">
    <source>
        <dbReference type="EMBL" id="KAG5164571.1"/>
    </source>
</evidence>
<proteinExistence type="predicted"/>
<organism evidence="2">
    <name type="scientific">Psilocybe cubensis</name>
    <name type="common">Psychedelic mushroom</name>
    <name type="synonym">Stropharia cubensis</name>
    <dbReference type="NCBI Taxonomy" id="181762"/>
    <lineage>
        <taxon>Eukaryota</taxon>
        <taxon>Fungi</taxon>
        <taxon>Dikarya</taxon>
        <taxon>Basidiomycota</taxon>
        <taxon>Agaricomycotina</taxon>
        <taxon>Agaricomycetes</taxon>
        <taxon>Agaricomycetidae</taxon>
        <taxon>Agaricales</taxon>
        <taxon>Agaricineae</taxon>
        <taxon>Strophariaceae</taxon>
        <taxon>Psilocybe</taxon>
    </lineage>
</organism>
<sequence length="87" mass="9206">MAALITLIVAVTLPNSPMYAAFYFITGKLYLNTMLASLNARKGISTLKSTSAFQLESNSPPLFVSKFDGQLDATNSAQGIGDNASTI</sequence>
<dbReference type="InterPro" id="IPR045339">
    <property type="entry name" value="DUF6534"/>
</dbReference>
<reference evidence="2" key="1">
    <citation type="submission" date="2021-02" db="EMBL/GenBank/DDBJ databases">
        <title>Psilocybe cubensis genome.</title>
        <authorList>
            <person name="Mckernan K.J."/>
            <person name="Crawford S."/>
            <person name="Trippe A."/>
            <person name="Kane L.T."/>
            <person name="Mclaughlin S."/>
        </authorList>
    </citation>
    <scope>NUCLEOTIDE SEQUENCE [LARGE SCALE GENOMIC DNA]</scope>
    <source>
        <strain evidence="2">MGC-MH-2018</strain>
    </source>
</reference>
<dbReference type="EMBL" id="JAFIQS010000011">
    <property type="protein sequence ID" value="KAG5164571.1"/>
    <property type="molecule type" value="Genomic_DNA"/>
</dbReference>